<feature type="compositionally biased region" description="Basic and acidic residues" evidence="1">
    <location>
        <begin position="227"/>
        <end position="261"/>
    </location>
</feature>
<sequence>MNYGGDAADQIVRYSLDGVDHGLRLSGTLAKHLAVFVAAVLKDQKKTRGRTRMVRMLKENKPLKFFTVPSDRLREFCSEGRKRGLLYVIIRDKKKPEMSEVMVFADDAAKVNRVMDKMNLDFVRSEVGEAVHEVTAGMEAPETEAVQETVQMPEGEVQFEISDLDEAFQVGDMDFSEGEKNQNHPEKEFSELENFIPVQEEGEENLSGSSLHSRNISTGQENGTDGAKPREPERPSVRRELENIKREKAEESQKRSREKNRGPKKTQKKARNKRKVKAR</sequence>
<dbReference type="Pfam" id="PF12687">
    <property type="entry name" value="DUF3801"/>
    <property type="match status" value="1"/>
</dbReference>
<dbReference type="RefSeq" id="WP_055214187.1">
    <property type="nucleotide sequence ID" value="NZ_CYXO01000007.1"/>
</dbReference>
<feature type="region of interest" description="Disordered" evidence="1">
    <location>
        <begin position="200"/>
        <end position="279"/>
    </location>
</feature>
<reference evidence="2 3" key="1">
    <citation type="submission" date="2015-09" db="EMBL/GenBank/DDBJ databases">
        <authorList>
            <consortium name="Pathogen Informatics"/>
        </authorList>
    </citation>
    <scope>NUCLEOTIDE SEQUENCE [LARGE SCALE GENOMIC DNA]</scope>
    <source>
        <strain evidence="2 3">2789STDY5834961</strain>
    </source>
</reference>
<dbReference type="EMBL" id="CYXO01000007">
    <property type="protein sequence ID" value="CUN00497.1"/>
    <property type="molecule type" value="Genomic_DNA"/>
</dbReference>
<dbReference type="Proteomes" id="UP000095597">
    <property type="component" value="Unassembled WGS sequence"/>
</dbReference>
<gene>
    <name evidence="2" type="ORF">ERS852573_01511</name>
</gene>
<protein>
    <submittedName>
        <fullName evidence="2">Protein of uncharacterized function (DUF3801)</fullName>
    </submittedName>
</protein>
<evidence type="ECO:0000313" key="2">
    <source>
        <dbReference type="EMBL" id="CUN00497.1"/>
    </source>
</evidence>
<dbReference type="OrthoDB" id="9783524at2"/>
<feature type="compositionally biased region" description="Basic residues" evidence="1">
    <location>
        <begin position="262"/>
        <end position="279"/>
    </location>
</feature>
<name>A0A173TEU5_9FIRM</name>
<evidence type="ECO:0000256" key="1">
    <source>
        <dbReference type="SAM" id="MobiDB-lite"/>
    </source>
</evidence>
<organism evidence="2 3">
    <name type="scientific">Dorea longicatena</name>
    <dbReference type="NCBI Taxonomy" id="88431"/>
    <lineage>
        <taxon>Bacteria</taxon>
        <taxon>Bacillati</taxon>
        <taxon>Bacillota</taxon>
        <taxon>Clostridia</taxon>
        <taxon>Lachnospirales</taxon>
        <taxon>Lachnospiraceae</taxon>
        <taxon>Dorea</taxon>
    </lineage>
</organism>
<proteinExistence type="predicted"/>
<feature type="compositionally biased region" description="Polar residues" evidence="1">
    <location>
        <begin position="214"/>
        <end position="223"/>
    </location>
</feature>
<dbReference type="AlphaFoldDB" id="A0A173TEU5"/>
<accession>A0A173TEU5</accession>
<evidence type="ECO:0000313" key="3">
    <source>
        <dbReference type="Proteomes" id="UP000095597"/>
    </source>
</evidence>
<dbReference type="InterPro" id="IPR024234">
    <property type="entry name" value="DUF3801"/>
</dbReference>